<dbReference type="PANTHER" id="PTHR38011">
    <property type="entry name" value="DIHYDROFOLATE REDUCTASE FAMILY PROTEIN (AFU_ORTHOLOGUE AFUA_8G06820)"/>
    <property type="match status" value="1"/>
</dbReference>
<dbReference type="Gene3D" id="3.40.430.10">
    <property type="entry name" value="Dihydrofolate Reductase, subunit A"/>
    <property type="match status" value="1"/>
</dbReference>
<gene>
    <name evidence="5" type="ORF">NDI37_17615</name>
</gene>
<evidence type="ECO:0000259" key="4">
    <source>
        <dbReference type="Pfam" id="PF01872"/>
    </source>
</evidence>
<sequence length="236" mass="26001">MTANLAGKRPSTTVVLAMSADGKIADVRRDRARFSSGSDRTHLEKQVSQADGVLFGAGTLRAYGTTLSVSNPELLTLRLQCGKSPQPVQIVCSSLGDLDPEWRFFRQPVPRWLLTTEAGARRWEGRAEFERVLVVEATREGFNWIAAFAQFWELGLQNLAVLGGGELVASLFAVDLIDELWLTVCPMILGGATAPTPVEGSGFLPDLAPRLELLSVHTIEQEVFLHYRRQRDPVNL</sequence>
<dbReference type="RefSeq" id="WP_190422224.1">
    <property type="nucleotide sequence ID" value="NZ_JAMPKK010000040.1"/>
</dbReference>
<dbReference type="InterPro" id="IPR024072">
    <property type="entry name" value="DHFR-like_dom_sf"/>
</dbReference>
<comment type="caution">
    <text evidence="5">The sequence shown here is derived from an EMBL/GenBank/DDBJ whole genome shotgun (WGS) entry which is preliminary data.</text>
</comment>
<dbReference type="EMBL" id="JAMPKK010000040">
    <property type="protein sequence ID" value="MEP0866281.1"/>
    <property type="molecule type" value="Genomic_DNA"/>
</dbReference>
<proteinExistence type="predicted"/>
<organism evidence="5 6">
    <name type="scientific">Funiculus sociatus GB2-A5</name>
    <dbReference type="NCBI Taxonomy" id="2933946"/>
    <lineage>
        <taxon>Bacteria</taxon>
        <taxon>Bacillati</taxon>
        <taxon>Cyanobacteriota</taxon>
        <taxon>Cyanophyceae</taxon>
        <taxon>Coleofasciculales</taxon>
        <taxon>Coleofasciculaceae</taxon>
        <taxon>Funiculus</taxon>
    </lineage>
</organism>
<keyword evidence="3" id="KW-0560">Oxidoreductase</keyword>
<dbReference type="InterPro" id="IPR002734">
    <property type="entry name" value="RibDG_C"/>
</dbReference>
<comment type="pathway">
    <text evidence="1">Cofactor biosynthesis; riboflavin biosynthesis.</text>
</comment>
<dbReference type="InterPro" id="IPR050765">
    <property type="entry name" value="Riboflavin_Biosynth_HTPR"/>
</dbReference>
<evidence type="ECO:0000256" key="3">
    <source>
        <dbReference type="ARBA" id="ARBA00023002"/>
    </source>
</evidence>
<keyword evidence="2" id="KW-0521">NADP</keyword>
<dbReference type="PANTHER" id="PTHR38011:SF7">
    <property type="entry name" value="2,5-DIAMINO-6-RIBOSYLAMINO-4(3H)-PYRIMIDINONE 5'-PHOSPHATE REDUCTASE"/>
    <property type="match status" value="1"/>
</dbReference>
<dbReference type="Proteomes" id="UP001442494">
    <property type="component" value="Unassembled WGS sequence"/>
</dbReference>
<dbReference type="Pfam" id="PF01872">
    <property type="entry name" value="RibD_C"/>
    <property type="match status" value="1"/>
</dbReference>
<evidence type="ECO:0000256" key="2">
    <source>
        <dbReference type="ARBA" id="ARBA00022857"/>
    </source>
</evidence>
<accession>A0ABV0JSA9</accession>
<name>A0ABV0JSA9_9CYAN</name>
<reference evidence="5 6" key="1">
    <citation type="submission" date="2022-04" db="EMBL/GenBank/DDBJ databases">
        <title>Positive selection, recombination, and allopatry shape intraspecific diversity of widespread and dominant cyanobacteria.</title>
        <authorList>
            <person name="Wei J."/>
            <person name="Shu W."/>
            <person name="Hu C."/>
        </authorList>
    </citation>
    <scope>NUCLEOTIDE SEQUENCE [LARGE SCALE GENOMIC DNA]</scope>
    <source>
        <strain evidence="5 6">GB2-A5</strain>
    </source>
</reference>
<keyword evidence="6" id="KW-1185">Reference proteome</keyword>
<protein>
    <submittedName>
        <fullName evidence="5">RibD family protein</fullName>
    </submittedName>
</protein>
<evidence type="ECO:0000313" key="6">
    <source>
        <dbReference type="Proteomes" id="UP001442494"/>
    </source>
</evidence>
<feature type="domain" description="Bacterial bifunctional deaminase-reductase C-terminal" evidence="4">
    <location>
        <begin position="13"/>
        <end position="224"/>
    </location>
</feature>
<evidence type="ECO:0000256" key="1">
    <source>
        <dbReference type="ARBA" id="ARBA00005104"/>
    </source>
</evidence>
<dbReference type="SUPFAM" id="SSF53597">
    <property type="entry name" value="Dihydrofolate reductase-like"/>
    <property type="match status" value="1"/>
</dbReference>
<evidence type="ECO:0000313" key="5">
    <source>
        <dbReference type="EMBL" id="MEP0866281.1"/>
    </source>
</evidence>